<feature type="transmembrane region" description="Helical" evidence="1">
    <location>
        <begin position="90"/>
        <end position="116"/>
    </location>
</feature>
<keyword evidence="1" id="KW-1133">Transmembrane helix</keyword>
<dbReference type="Proteomes" id="UP000248044">
    <property type="component" value="Chromosome"/>
</dbReference>
<proteinExistence type="predicted"/>
<dbReference type="OrthoDB" id="43945at2157"/>
<evidence type="ECO:0000313" key="3">
    <source>
        <dbReference type="Proteomes" id="UP000248044"/>
    </source>
</evidence>
<feature type="transmembrane region" description="Helical" evidence="1">
    <location>
        <begin position="136"/>
        <end position="160"/>
    </location>
</feature>
<protein>
    <submittedName>
        <fullName evidence="2">Uncharacterized protein</fullName>
    </submittedName>
</protein>
<accession>A0A2U9IGG8</accession>
<dbReference type="EMBL" id="CP029289">
    <property type="protein sequence ID" value="AWR95131.1"/>
    <property type="molecule type" value="Genomic_DNA"/>
</dbReference>
<dbReference type="KEGG" id="abri:DFR85_11520"/>
<keyword evidence="3" id="KW-1185">Reference proteome</keyword>
<evidence type="ECO:0000256" key="1">
    <source>
        <dbReference type="SAM" id="Phobius"/>
    </source>
</evidence>
<feature type="transmembrane region" description="Helical" evidence="1">
    <location>
        <begin position="169"/>
        <end position="188"/>
    </location>
</feature>
<dbReference type="AlphaFoldDB" id="A0A2U9IGG8"/>
<evidence type="ECO:0000313" key="2">
    <source>
        <dbReference type="EMBL" id="AWR95131.1"/>
    </source>
</evidence>
<gene>
    <name evidence="2" type="ORF">DFR85_11520</name>
</gene>
<reference evidence="2 3" key="1">
    <citation type="submission" date="2018-05" db="EMBL/GenBank/DDBJ databases">
        <title>Complete Genome Sequences of Extremely Thermoacidophilic, Metal-Mobilizing Type-Strain Members of the Archaeal Family Sulfolobaceae: Acidianus brierleyi DSM-1651T, Acidianus sulfidivorans DSM-18786T, Metallosphaera hakonensis DSM-7519T, and Metallosphaera prunae DSM-10039T.</title>
        <authorList>
            <person name="Counts J.A."/>
            <person name="Kelly R.M."/>
        </authorList>
    </citation>
    <scope>NUCLEOTIDE SEQUENCE [LARGE SCALE GENOMIC DNA]</scope>
    <source>
        <strain evidence="2 3">DSM 1651</strain>
    </source>
</reference>
<feature type="transmembrane region" description="Helical" evidence="1">
    <location>
        <begin position="12"/>
        <end position="34"/>
    </location>
</feature>
<keyword evidence="1" id="KW-0812">Transmembrane</keyword>
<organism evidence="2 3">
    <name type="scientific">Acidianus brierleyi</name>
    <dbReference type="NCBI Taxonomy" id="41673"/>
    <lineage>
        <taxon>Archaea</taxon>
        <taxon>Thermoproteota</taxon>
        <taxon>Thermoprotei</taxon>
        <taxon>Sulfolobales</taxon>
        <taxon>Sulfolobaceae</taxon>
        <taxon>Acidianus</taxon>
    </lineage>
</organism>
<feature type="transmembrane region" description="Helical" evidence="1">
    <location>
        <begin position="208"/>
        <end position="232"/>
    </location>
</feature>
<feature type="transmembrane region" description="Helical" evidence="1">
    <location>
        <begin position="46"/>
        <end position="70"/>
    </location>
</feature>
<name>A0A2U9IGG8_9CREN</name>
<keyword evidence="1" id="KW-0472">Membrane</keyword>
<sequence length="245" mass="27343">MELEKSMIKRFAFSPTAISYLLGMMMLDSVGLYFALDSVKSIGSGIMWYSVAIILLVASLSTGFSIALVYHSSALAYYLRFSKLKMYNYVMSLFLGAIISTIIYSLVFTIFVTPLVTKVTLNQFYQVIKLSNAAQFIISVLISSFFILSLTFTITSALLIKVGAKASNYVYYIFFGLLAISELSPSASSPLNPFYEAENIISYSLIHYSISVYTIEVALLALLLLFLGNLALRKIRALRLEEVVW</sequence>